<keyword evidence="1" id="KW-0472">Membrane</keyword>
<dbReference type="Pfam" id="PF08881">
    <property type="entry name" value="CVNH"/>
    <property type="match status" value="1"/>
</dbReference>
<dbReference type="OrthoDB" id="2441380at2759"/>
<protein>
    <recommendedName>
        <fullName evidence="2">Cyanovirin-N domain-containing protein</fullName>
    </recommendedName>
</protein>
<organism evidence="3 4">
    <name type="scientific">Adineta ricciae</name>
    <name type="common">Rotifer</name>
    <dbReference type="NCBI Taxonomy" id="249248"/>
    <lineage>
        <taxon>Eukaryota</taxon>
        <taxon>Metazoa</taxon>
        <taxon>Spiralia</taxon>
        <taxon>Gnathifera</taxon>
        <taxon>Rotifera</taxon>
        <taxon>Eurotatoria</taxon>
        <taxon>Bdelloidea</taxon>
        <taxon>Adinetida</taxon>
        <taxon>Adinetidae</taxon>
        <taxon>Adineta</taxon>
    </lineage>
</organism>
<comment type="caution">
    <text evidence="3">The sequence shown here is derived from an EMBL/GenBank/DDBJ whole genome shotgun (WGS) entry which is preliminary data.</text>
</comment>
<evidence type="ECO:0000259" key="2">
    <source>
        <dbReference type="SMART" id="SM01111"/>
    </source>
</evidence>
<dbReference type="EMBL" id="CAJNOJ010000249">
    <property type="protein sequence ID" value="CAF1335411.1"/>
    <property type="molecule type" value="Genomic_DNA"/>
</dbReference>
<proteinExistence type="predicted"/>
<sequence>MGGMLEYELAKYRWCILKSTISCFSARRCVYKAMDSFYFSFTSSSSTSSIDNSNPTVMKPVFVSFAFLVLCVALNSAALVKRFASIDDNNDELALATRNNFGETCTRVAVCSNYLVGTCRKIDQSLEVSALDLTRVMANINGQLKLRRRTLSDNEAEEVRNEMQRRGSDYQLTCKSYSFSGTVLRASCQKMNGQWATTSVDLNSKISNIDGQLTYDG</sequence>
<dbReference type="InterPro" id="IPR036673">
    <property type="entry name" value="Cyanovirin-N_sf"/>
</dbReference>
<dbReference type="InterPro" id="IPR011058">
    <property type="entry name" value="Cyanovirin-N"/>
</dbReference>
<accession>A0A815G701</accession>
<dbReference type="Proteomes" id="UP000663852">
    <property type="component" value="Unassembled WGS sequence"/>
</dbReference>
<name>A0A815G701_ADIRI</name>
<reference evidence="3" key="1">
    <citation type="submission" date="2021-02" db="EMBL/GenBank/DDBJ databases">
        <authorList>
            <person name="Nowell W R."/>
        </authorList>
    </citation>
    <scope>NUCLEOTIDE SEQUENCE</scope>
</reference>
<feature type="domain" description="Cyanovirin-N" evidence="2">
    <location>
        <begin position="100"/>
        <end position="215"/>
    </location>
</feature>
<dbReference type="AlphaFoldDB" id="A0A815G701"/>
<keyword evidence="1" id="KW-0812">Transmembrane</keyword>
<evidence type="ECO:0000313" key="3">
    <source>
        <dbReference type="EMBL" id="CAF1335411.1"/>
    </source>
</evidence>
<dbReference type="SUPFAM" id="SSF51322">
    <property type="entry name" value="Cyanovirin-N"/>
    <property type="match status" value="1"/>
</dbReference>
<evidence type="ECO:0000256" key="1">
    <source>
        <dbReference type="SAM" id="Phobius"/>
    </source>
</evidence>
<gene>
    <name evidence="3" type="ORF">EDS130_LOCUS32429</name>
</gene>
<keyword evidence="1" id="KW-1133">Transmembrane helix</keyword>
<dbReference type="Gene3D" id="2.30.60.10">
    <property type="entry name" value="Cyanovirin-N"/>
    <property type="match status" value="2"/>
</dbReference>
<evidence type="ECO:0000313" key="4">
    <source>
        <dbReference type="Proteomes" id="UP000663852"/>
    </source>
</evidence>
<feature type="transmembrane region" description="Helical" evidence="1">
    <location>
        <begin position="61"/>
        <end position="80"/>
    </location>
</feature>
<dbReference type="SMART" id="SM01111">
    <property type="entry name" value="CVNH"/>
    <property type="match status" value="1"/>
</dbReference>